<keyword evidence="4" id="KW-1185">Reference proteome</keyword>
<dbReference type="RefSeq" id="WP_013294282.1">
    <property type="nucleotide sequence ID" value="NC_014394.1"/>
</dbReference>
<name>D9SJH1_GALCS</name>
<protein>
    <recommendedName>
        <fullName evidence="2">EfeO-type cupredoxin-like domain-containing protein</fullName>
    </recommendedName>
</protein>
<dbReference type="InterPro" id="IPR008972">
    <property type="entry name" value="Cupredoxin"/>
</dbReference>
<dbReference type="eggNOG" id="COG4633">
    <property type="taxonomic scope" value="Bacteria"/>
</dbReference>
<reference evidence="3 4" key="1">
    <citation type="submission" date="2010-08" db="EMBL/GenBank/DDBJ databases">
        <title>Complete sequence of Gallionella capsiferriformans ES-2.</title>
        <authorList>
            <consortium name="US DOE Joint Genome Institute"/>
            <person name="Lucas S."/>
            <person name="Copeland A."/>
            <person name="Lapidus A."/>
            <person name="Cheng J.-F."/>
            <person name="Bruce D."/>
            <person name="Goodwin L."/>
            <person name="Pitluck S."/>
            <person name="Chertkov O."/>
            <person name="Davenport K.W."/>
            <person name="Detter J.C."/>
            <person name="Han C."/>
            <person name="Tapia R."/>
            <person name="Land M."/>
            <person name="Hauser L."/>
            <person name="Chang Y.-J."/>
            <person name="Jeffries C."/>
            <person name="Kyrpides N."/>
            <person name="Ivanova N."/>
            <person name="Mikhailova N."/>
            <person name="Shelobolina E.S."/>
            <person name="Picardal F."/>
            <person name="Roden E."/>
            <person name="Emerson D."/>
            <person name="Woyke T."/>
        </authorList>
    </citation>
    <scope>NUCLEOTIDE SEQUENCE [LARGE SCALE GENOMIC DNA]</scope>
    <source>
        <strain evidence="3 4">ES-2</strain>
    </source>
</reference>
<evidence type="ECO:0000313" key="3">
    <source>
        <dbReference type="EMBL" id="ADL56359.1"/>
    </source>
</evidence>
<evidence type="ECO:0000259" key="2">
    <source>
        <dbReference type="Pfam" id="PF13473"/>
    </source>
</evidence>
<dbReference type="Pfam" id="PF13473">
    <property type="entry name" value="Cupredoxin_1"/>
    <property type="match status" value="1"/>
</dbReference>
<dbReference type="Gene3D" id="2.60.40.420">
    <property type="entry name" value="Cupredoxins - blue copper proteins"/>
    <property type="match status" value="1"/>
</dbReference>
<dbReference type="InterPro" id="IPR028096">
    <property type="entry name" value="EfeO_Cupredoxin"/>
</dbReference>
<feature type="signal peptide" evidence="1">
    <location>
        <begin position="1"/>
        <end position="17"/>
    </location>
</feature>
<proteinExistence type="predicted"/>
<dbReference type="KEGG" id="gca:Galf_2357"/>
<dbReference type="SUPFAM" id="SSF49503">
    <property type="entry name" value="Cupredoxins"/>
    <property type="match status" value="1"/>
</dbReference>
<accession>D9SJH1</accession>
<evidence type="ECO:0000256" key="1">
    <source>
        <dbReference type="SAM" id="SignalP"/>
    </source>
</evidence>
<keyword evidence="1" id="KW-0732">Signal</keyword>
<dbReference type="EMBL" id="CP002159">
    <property type="protein sequence ID" value="ADL56359.1"/>
    <property type="molecule type" value="Genomic_DNA"/>
</dbReference>
<organism evidence="3 4">
    <name type="scientific">Gallionella capsiferriformans (strain ES-2)</name>
    <name type="common">Gallionella ferruginea capsiferriformans (strain ES-2)</name>
    <dbReference type="NCBI Taxonomy" id="395494"/>
    <lineage>
        <taxon>Bacteria</taxon>
        <taxon>Pseudomonadati</taxon>
        <taxon>Pseudomonadota</taxon>
        <taxon>Betaproteobacteria</taxon>
        <taxon>Nitrosomonadales</taxon>
        <taxon>Gallionellaceae</taxon>
        <taxon>Gallionella</taxon>
    </lineage>
</organism>
<feature type="domain" description="EfeO-type cupredoxin-like" evidence="2">
    <location>
        <begin position="15"/>
        <end position="100"/>
    </location>
</feature>
<gene>
    <name evidence="3" type="ordered locus">Galf_2357</name>
</gene>
<evidence type="ECO:0000313" key="4">
    <source>
        <dbReference type="Proteomes" id="UP000001235"/>
    </source>
</evidence>
<dbReference type="OrthoDB" id="5958460at2"/>
<dbReference type="Proteomes" id="UP000001235">
    <property type="component" value="Chromosome"/>
</dbReference>
<dbReference type="STRING" id="395494.Galf_2357"/>
<feature type="chain" id="PRO_5003128147" description="EfeO-type cupredoxin-like domain-containing protein" evidence="1">
    <location>
        <begin position="18"/>
        <end position="101"/>
    </location>
</feature>
<sequence precursor="true">MKTIFLIALLFPFAALAADYTLVIKDHRFEPAELIVPSGVKFKLVIDNQDATPEEFDSHALNREKVIGANSRITLYLGPLDAGRYPFDGELHEARGVLIVR</sequence>
<dbReference type="HOGENOM" id="CLU_157112_0_0_4"/>
<dbReference type="AlphaFoldDB" id="D9SJH1"/>